<feature type="domain" description="TonB-dependent receptor-like beta-barrel" evidence="13">
    <location>
        <begin position="192"/>
        <end position="574"/>
    </location>
</feature>
<dbReference type="InterPro" id="IPR012910">
    <property type="entry name" value="Plug_dom"/>
</dbReference>
<evidence type="ECO:0000256" key="6">
    <source>
        <dbReference type="ARBA" id="ARBA00023077"/>
    </source>
</evidence>
<evidence type="ECO:0000256" key="11">
    <source>
        <dbReference type="RuleBase" id="RU003357"/>
    </source>
</evidence>
<gene>
    <name evidence="15" type="ORF">FCU45_00860</name>
</gene>
<organism evidence="15 16">
    <name type="scientific">Sulfurimonas crateris</name>
    <dbReference type="NCBI Taxonomy" id="2574727"/>
    <lineage>
        <taxon>Bacteria</taxon>
        <taxon>Pseudomonadati</taxon>
        <taxon>Campylobacterota</taxon>
        <taxon>Epsilonproteobacteria</taxon>
        <taxon>Campylobacterales</taxon>
        <taxon>Sulfurimonadaceae</taxon>
        <taxon>Sulfurimonas</taxon>
    </lineage>
</organism>
<dbReference type="AlphaFoldDB" id="A0A4U2ZBN6"/>
<dbReference type="GO" id="GO:0044718">
    <property type="term" value="P:siderophore transmembrane transport"/>
    <property type="evidence" value="ECO:0007669"/>
    <property type="project" value="TreeGrafter"/>
</dbReference>
<dbReference type="Gene3D" id="2.170.130.10">
    <property type="entry name" value="TonB-dependent receptor, plug domain"/>
    <property type="match status" value="1"/>
</dbReference>
<dbReference type="InterPro" id="IPR036942">
    <property type="entry name" value="Beta-barrel_TonB_sf"/>
</dbReference>
<dbReference type="Pfam" id="PF07715">
    <property type="entry name" value="Plug"/>
    <property type="match status" value="1"/>
</dbReference>
<dbReference type="Proteomes" id="UP000309561">
    <property type="component" value="Unassembled WGS sequence"/>
</dbReference>
<evidence type="ECO:0000256" key="7">
    <source>
        <dbReference type="ARBA" id="ARBA00023136"/>
    </source>
</evidence>
<dbReference type="InterPro" id="IPR037066">
    <property type="entry name" value="Plug_dom_sf"/>
</dbReference>
<dbReference type="PROSITE" id="PS52016">
    <property type="entry name" value="TONB_DEPENDENT_REC_3"/>
    <property type="match status" value="1"/>
</dbReference>
<evidence type="ECO:0000256" key="9">
    <source>
        <dbReference type="ARBA" id="ARBA00023237"/>
    </source>
</evidence>
<name>A0A4U2ZBN6_9BACT</name>
<proteinExistence type="inferred from homology"/>
<keyword evidence="6 11" id="KW-0798">TonB box</keyword>
<evidence type="ECO:0000313" key="15">
    <source>
        <dbReference type="EMBL" id="TKI70970.1"/>
    </source>
</evidence>
<reference evidence="15 16" key="1">
    <citation type="submission" date="2019-04" db="EMBL/GenBank/DDBJ databases">
        <title>Sulfurimonas crateris sp. nov. a facultative anaerobic sulfur-oxidizing chemolithautotrophic bacterium isolated from a terrestrial mud vulcano.</title>
        <authorList>
            <person name="Ratnikova N.M."/>
            <person name="Slobodkin A.I."/>
            <person name="Merkel A.Y."/>
            <person name="Novikov A."/>
            <person name="Bonch-Osmolovskaya E.A."/>
            <person name="Slobodkina G.B."/>
        </authorList>
    </citation>
    <scope>NUCLEOTIDE SEQUENCE [LARGE SCALE GENOMIC DNA]</scope>
    <source>
        <strain evidence="15 16">SN118</strain>
    </source>
</reference>
<evidence type="ECO:0000256" key="5">
    <source>
        <dbReference type="ARBA" id="ARBA00022729"/>
    </source>
</evidence>
<keyword evidence="16" id="KW-1185">Reference proteome</keyword>
<keyword evidence="2 10" id="KW-0813">Transport</keyword>
<protein>
    <submittedName>
        <fullName evidence="15">TonB-dependent receptor</fullName>
    </submittedName>
</protein>
<dbReference type="SUPFAM" id="SSF56935">
    <property type="entry name" value="Porins"/>
    <property type="match status" value="1"/>
</dbReference>
<dbReference type="Gene3D" id="2.40.170.20">
    <property type="entry name" value="TonB-dependent receptor, beta-barrel domain"/>
    <property type="match status" value="1"/>
</dbReference>
<feature type="signal peptide" evidence="12">
    <location>
        <begin position="1"/>
        <end position="17"/>
    </location>
</feature>
<dbReference type="EMBL" id="SZPX01000001">
    <property type="protein sequence ID" value="TKI70970.1"/>
    <property type="molecule type" value="Genomic_DNA"/>
</dbReference>
<evidence type="ECO:0000256" key="3">
    <source>
        <dbReference type="ARBA" id="ARBA00022452"/>
    </source>
</evidence>
<keyword evidence="7 10" id="KW-0472">Membrane</keyword>
<comment type="subcellular location">
    <subcellularLocation>
        <location evidence="1 10">Cell outer membrane</location>
        <topology evidence="1 10">Multi-pass membrane protein</topology>
    </subcellularLocation>
</comment>
<feature type="domain" description="TonB-dependent receptor plug" evidence="14">
    <location>
        <begin position="37"/>
        <end position="144"/>
    </location>
</feature>
<evidence type="ECO:0000256" key="2">
    <source>
        <dbReference type="ARBA" id="ARBA00022448"/>
    </source>
</evidence>
<dbReference type="OrthoDB" id="5389752at2"/>
<keyword evidence="8 15" id="KW-0675">Receptor</keyword>
<dbReference type="InterPro" id="IPR000531">
    <property type="entry name" value="Beta-barrel_TonB"/>
</dbReference>
<keyword evidence="5 12" id="KW-0732">Signal</keyword>
<dbReference type="PANTHER" id="PTHR30069">
    <property type="entry name" value="TONB-DEPENDENT OUTER MEMBRANE RECEPTOR"/>
    <property type="match status" value="1"/>
</dbReference>
<evidence type="ECO:0000256" key="4">
    <source>
        <dbReference type="ARBA" id="ARBA00022692"/>
    </source>
</evidence>
<evidence type="ECO:0000259" key="13">
    <source>
        <dbReference type="Pfam" id="PF00593"/>
    </source>
</evidence>
<dbReference type="RefSeq" id="WP_137011338.1">
    <property type="nucleotide sequence ID" value="NZ_SZPX01000001.1"/>
</dbReference>
<keyword evidence="4 10" id="KW-0812">Transmembrane</keyword>
<evidence type="ECO:0000256" key="10">
    <source>
        <dbReference type="PROSITE-ProRule" id="PRU01360"/>
    </source>
</evidence>
<dbReference type="CDD" id="cd01347">
    <property type="entry name" value="ligand_gated_channel"/>
    <property type="match status" value="1"/>
</dbReference>
<accession>A0A4U2ZBN6</accession>
<evidence type="ECO:0000256" key="1">
    <source>
        <dbReference type="ARBA" id="ARBA00004571"/>
    </source>
</evidence>
<evidence type="ECO:0000313" key="16">
    <source>
        <dbReference type="Proteomes" id="UP000309561"/>
    </source>
</evidence>
<keyword evidence="9 10" id="KW-0998">Cell outer membrane</keyword>
<comment type="similarity">
    <text evidence="10 11">Belongs to the TonB-dependent receptor family.</text>
</comment>
<feature type="chain" id="PRO_5020642329" evidence="12">
    <location>
        <begin position="18"/>
        <end position="600"/>
    </location>
</feature>
<dbReference type="GO" id="GO:0009279">
    <property type="term" value="C:cell outer membrane"/>
    <property type="evidence" value="ECO:0007669"/>
    <property type="project" value="UniProtKB-SubCell"/>
</dbReference>
<dbReference type="PANTHER" id="PTHR30069:SF29">
    <property type="entry name" value="HEMOGLOBIN AND HEMOGLOBIN-HAPTOGLOBIN-BINDING PROTEIN 1-RELATED"/>
    <property type="match status" value="1"/>
</dbReference>
<evidence type="ECO:0000259" key="14">
    <source>
        <dbReference type="Pfam" id="PF07715"/>
    </source>
</evidence>
<keyword evidence="3 10" id="KW-1134">Transmembrane beta strand</keyword>
<dbReference type="GO" id="GO:0015344">
    <property type="term" value="F:siderophore uptake transmembrane transporter activity"/>
    <property type="evidence" value="ECO:0007669"/>
    <property type="project" value="TreeGrafter"/>
</dbReference>
<evidence type="ECO:0000256" key="12">
    <source>
        <dbReference type="SAM" id="SignalP"/>
    </source>
</evidence>
<dbReference type="InterPro" id="IPR039426">
    <property type="entry name" value="TonB-dep_rcpt-like"/>
</dbReference>
<evidence type="ECO:0000256" key="8">
    <source>
        <dbReference type="ARBA" id="ARBA00023170"/>
    </source>
</evidence>
<comment type="caution">
    <text evidence="15">The sequence shown here is derived from an EMBL/GenBank/DDBJ whole genome shotgun (WGS) entry which is preliminary data.</text>
</comment>
<sequence>MKKKILLSLLASTILVAQEIELEQITVTSATKTAQSIEDVTSNVNVITSKEIEEKHYTTVTEALNSISGINFTSNGGLGTTSAVYLRGLDSKRTLVLIDGIRYNDITGLNGAPFGDLMIGDIEQIEIIKGAQSGIWGADATAGVINIITKSAKTGLHGSINAEFGSFNTKKYGLLASYKEDRYYIKAGLQQVDTDGFTAQSPNGDNIDMYEDDGYKNTTSNIKLGFNFDENNKIDMSHTIIYSKTESDPFATPNGIEDSITEDSFSQVNFNHKNSFTELDVYAKLSIFNRDYPQGWTKKFDGEIQEYGIKSNTPYNDDDFVVFGLDYKTFEHKNDLQKKYNNKAVFLTNSNEFTLLGSKTVVSESIRFDDYDKFDDKTTGKLGVKHFCKSVEGLITSANIGSSYNVPTIYNLYDPTYGNENLTPENTMSYDLSVGYKEFKVTYFNSTTKDMIDFDLNTWKYFNATGETKIQGFEIEYNTKLGEDVSLTSNYTWLDAKNSDDEVLSRRPKNTINLALDYYGVKNLHIGINGEYIGERYSNDNESGTRTGKYTVVNLVTNYSLNKNISIYAKIENLFDKYYQVLDGYATAPLSAYAGIKAQF</sequence>
<dbReference type="Pfam" id="PF00593">
    <property type="entry name" value="TonB_dep_Rec_b-barrel"/>
    <property type="match status" value="1"/>
</dbReference>